<dbReference type="PROSITE" id="PS50928">
    <property type="entry name" value="ABC_TM1"/>
    <property type="match status" value="1"/>
</dbReference>
<dbReference type="Pfam" id="PF00528">
    <property type="entry name" value="BPD_transp_1"/>
    <property type="match status" value="1"/>
</dbReference>
<feature type="domain" description="ABC transmembrane type-1" evidence="9">
    <location>
        <begin position="61"/>
        <end position="259"/>
    </location>
</feature>
<keyword evidence="6 8" id="KW-1133">Transmembrane helix</keyword>
<dbReference type="Gene3D" id="1.10.3720.10">
    <property type="entry name" value="MetI-like"/>
    <property type="match status" value="1"/>
</dbReference>
<evidence type="ECO:0000259" key="9">
    <source>
        <dbReference type="PROSITE" id="PS50928"/>
    </source>
</evidence>
<dbReference type="CDD" id="cd06261">
    <property type="entry name" value="TM_PBP2"/>
    <property type="match status" value="1"/>
</dbReference>
<sequence length="279" mass="30189">MNEWKFAWRIMGILVLVFLFIPILFIVIYSFNSGRLLVSWGGFSFDPYIQLGQNDNILRSVWTSVRVALLTALLATVLGSLAGIVLARIGGRGKRLLLIMLALVLVTPEIVNAVALLPWFVFLGVDLHMPFFNNGVARMVIGHSLFSTAVVAFVVQARVGSLNASLDESAADLYATPVRRFMQITVPLMMPAVLSGALLAFTMSLDNVVISSFVSVQGSTPWPVVVFGSLKQGLTPEMAAMSVIMFLALMLTLLLAVLVLRRSASSKEIAGMLAGGSQK</sequence>
<keyword evidence="11" id="KW-1185">Reference proteome</keyword>
<evidence type="ECO:0000256" key="5">
    <source>
        <dbReference type="ARBA" id="ARBA00022692"/>
    </source>
</evidence>
<dbReference type="PANTHER" id="PTHR43848">
    <property type="entry name" value="PUTRESCINE TRANSPORT SYSTEM PERMEASE PROTEIN POTI"/>
    <property type="match status" value="1"/>
</dbReference>
<protein>
    <submittedName>
        <fullName evidence="10">Putrescine ABC transporter permease PotI</fullName>
    </submittedName>
</protein>
<evidence type="ECO:0000256" key="7">
    <source>
        <dbReference type="ARBA" id="ARBA00023136"/>
    </source>
</evidence>
<accession>A0ABN3B422</accession>
<organism evidence="10 11">
    <name type="scientific">Leucobacter alluvii</name>
    <dbReference type="NCBI Taxonomy" id="340321"/>
    <lineage>
        <taxon>Bacteria</taxon>
        <taxon>Bacillati</taxon>
        <taxon>Actinomycetota</taxon>
        <taxon>Actinomycetes</taxon>
        <taxon>Micrococcales</taxon>
        <taxon>Microbacteriaceae</taxon>
        <taxon>Leucobacter</taxon>
    </lineage>
</organism>
<evidence type="ECO:0000256" key="6">
    <source>
        <dbReference type="ARBA" id="ARBA00022989"/>
    </source>
</evidence>
<evidence type="ECO:0000256" key="4">
    <source>
        <dbReference type="ARBA" id="ARBA00022475"/>
    </source>
</evidence>
<keyword evidence="5 8" id="KW-0812">Transmembrane</keyword>
<dbReference type="SUPFAM" id="SSF161098">
    <property type="entry name" value="MetI-like"/>
    <property type="match status" value="1"/>
</dbReference>
<evidence type="ECO:0000313" key="11">
    <source>
        <dbReference type="Proteomes" id="UP001501084"/>
    </source>
</evidence>
<dbReference type="InterPro" id="IPR000515">
    <property type="entry name" value="MetI-like"/>
</dbReference>
<reference evidence="10 11" key="1">
    <citation type="journal article" date="2019" name="Int. J. Syst. Evol. Microbiol.">
        <title>The Global Catalogue of Microorganisms (GCM) 10K type strain sequencing project: providing services to taxonomists for standard genome sequencing and annotation.</title>
        <authorList>
            <consortium name="The Broad Institute Genomics Platform"/>
            <consortium name="The Broad Institute Genome Sequencing Center for Infectious Disease"/>
            <person name="Wu L."/>
            <person name="Ma J."/>
        </authorList>
    </citation>
    <scope>NUCLEOTIDE SEQUENCE [LARGE SCALE GENOMIC DNA]</scope>
    <source>
        <strain evidence="10 11">JCM 14919</strain>
    </source>
</reference>
<evidence type="ECO:0000256" key="1">
    <source>
        <dbReference type="ARBA" id="ARBA00004651"/>
    </source>
</evidence>
<evidence type="ECO:0000256" key="2">
    <source>
        <dbReference type="ARBA" id="ARBA00007069"/>
    </source>
</evidence>
<feature type="transmembrane region" description="Helical" evidence="8">
    <location>
        <begin position="238"/>
        <end position="260"/>
    </location>
</feature>
<dbReference type="EMBL" id="BAAAOP010000005">
    <property type="protein sequence ID" value="GAA2187311.1"/>
    <property type="molecule type" value="Genomic_DNA"/>
</dbReference>
<name>A0ABN3B422_9MICO</name>
<evidence type="ECO:0000256" key="3">
    <source>
        <dbReference type="ARBA" id="ARBA00022448"/>
    </source>
</evidence>
<comment type="subcellular location">
    <subcellularLocation>
        <location evidence="1 8">Cell membrane</location>
        <topology evidence="1 8">Multi-pass membrane protein</topology>
    </subcellularLocation>
</comment>
<dbReference type="InterPro" id="IPR035906">
    <property type="entry name" value="MetI-like_sf"/>
</dbReference>
<feature type="transmembrane region" description="Helical" evidence="8">
    <location>
        <begin position="12"/>
        <end position="31"/>
    </location>
</feature>
<feature type="transmembrane region" description="Helical" evidence="8">
    <location>
        <begin position="181"/>
        <end position="203"/>
    </location>
</feature>
<dbReference type="Proteomes" id="UP001501084">
    <property type="component" value="Unassembled WGS sequence"/>
</dbReference>
<evidence type="ECO:0000256" key="8">
    <source>
        <dbReference type="RuleBase" id="RU363032"/>
    </source>
</evidence>
<comment type="similarity">
    <text evidence="2">Belongs to the binding-protein-dependent transport system permease family. CysTW subfamily.</text>
</comment>
<keyword evidence="7 8" id="KW-0472">Membrane</keyword>
<proteinExistence type="inferred from homology"/>
<feature type="transmembrane region" description="Helical" evidence="8">
    <location>
        <begin position="67"/>
        <end position="89"/>
    </location>
</feature>
<feature type="transmembrane region" description="Helical" evidence="8">
    <location>
        <begin position="96"/>
        <end position="120"/>
    </location>
</feature>
<keyword evidence="4" id="KW-1003">Cell membrane</keyword>
<feature type="transmembrane region" description="Helical" evidence="8">
    <location>
        <begin position="140"/>
        <end position="160"/>
    </location>
</feature>
<dbReference type="PANTHER" id="PTHR43848:SF2">
    <property type="entry name" value="PUTRESCINE TRANSPORT SYSTEM PERMEASE PROTEIN POTI"/>
    <property type="match status" value="1"/>
</dbReference>
<dbReference type="InterPro" id="IPR051789">
    <property type="entry name" value="Bact_Polyamine_Transport"/>
</dbReference>
<comment type="caution">
    <text evidence="10">The sequence shown here is derived from an EMBL/GenBank/DDBJ whole genome shotgun (WGS) entry which is preliminary data.</text>
</comment>
<dbReference type="RefSeq" id="WP_346057708.1">
    <property type="nucleotide sequence ID" value="NZ_BAAAOP010000005.1"/>
</dbReference>
<keyword evidence="3 8" id="KW-0813">Transport</keyword>
<gene>
    <name evidence="10" type="primary">potI</name>
    <name evidence="10" type="ORF">GCM10009786_11660</name>
</gene>
<evidence type="ECO:0000313" key="10">
    <source>
        <dbReference type="EMBL" id="GAA2187311.1"/>
    </source>
</evidence>